<sequence>MGRKKGAAGDGWKQPASAAGAAERLAAGLTPPGRPAAAAAFAAAAARRGAAAGGAAAPGEGGLGGVGGGGGGGGGGAGSSGLRGFGAALAAYLPDAAAGERSEWDVDALKMLRGCSKKDPTTRVKALGDLTAHLAALPADGGGGGDAAGGATTGGSAKKGAATPATPRRAGVSPLAGPFVAAWEAVYPRLAAPATEAAPAVRVAAHRVTAAVIAALRNGLSSKTLRALVPVLLGGTGDGAPDVAAAASASVVNAFGGMSGTRRERLAALLLPQVAAFVGDRLGPPPGDGRPAAGGGGGGGGGGGNGGATAAEARVSEARRAAGAATVFVRWADAANAAAVREAALAMPGGAGAILASAGADVGGTGAGLGGGGGGGSGGGKANNKARGSLPDPLVRVVVELAVALSESSLRAPAPAGPPPPVPPGGDSSEAVGMASAGSASAAADMAAHADDGSPDAAAAAYAEECTHLARLALGALRAGCGAAAWDLVLTLLKDHPTAAFSGEESVTDGVKDGAADGALDAGGDVDPAPARLRLSALVEASVGSSATGLSGLRAMLPLLSLLPPLQAPTAAVVPGAGPLWAAAPVALRVLDRLRASAAASRDARMPYFECLAYCAQRGVMLWTAPASGEGTASGTDALASEEPAAAASATGSGGGDSGAPLPCAMSRSAFLDCLIQTHLMPAAATFVSEEPPKVPRRGVQRDTALQPLAAALSAVSGTPAAEEVARALTDAFFHGDDVDHSKVQPPNGRAGPDRGPGVAGAAVAAAGAQASSAADGEAVAVTAGALERLPTFSSARYARLVDLLTRIAASRTGGGLAAAIARHVLLSLTSSIASVAKSTSFDNAQVVATNNEMLLFVVAVVDAVGGDLIALDLPMSLPVSTDADADALSSADYENTVWSSTLVSLAVSVLARCVVSQDTAASVTPAAAAVLSFIGSAYGERAMEEIVARVLADTEEGLATMSALRALLDVHDSRRPVAPSRRTTARNVAAGLARRSSSQSLESTDGSSMLAGACLDSGAAVKKSWAPWASPTLEAVVVDAIGLVGSFLMGTGRKVAAAADLGESTSSSLEVYVSFVATALRPSNDGVRPCARLALTTIEAAVQMLVVAAASPRDASSTLWGQCAGIAECILRRTEPDEAKLRRQAVIIALFNPIDGVRSWGFVWRPYVARLSAAGPSSAELDAIFDAAAERAVSLAAADDEAAGECAGRSIAALALVSGGGDAGGGVVTLSAGTRAYAAKVLDTLTSGPAADDGGGGDASVGTRVAARTLISELGPATLFADVATPVAARATAFVSAYAVAEASILGSLDGHVANYNSSDAGFPAAVAQAAVVHLVRVFAKTATADGSDDAADPATSWAWGRALPLLSATFEGGKGAAAADQASDATVAAVAAWLDAAAAAGGGNGGGGRGGGGSPAVAATVLSAHPHLSAVAVAVASAAASSGTVSDVAPLVRAAVSAYAAASSGPAAETEAASRIRLVALRVLSATFPTGAPRDNAALPFEASPGGGGGEVGTSVPVWAQNALARAVEAARRRLDVLFHPPADGALSAVVAAERAATLGGLFAPAARYGGRALLRDDWRAFAVVARDVFADVAGVGALPGAAAAATRGKGGGGSHMRFPFGWGAGGSASGSTSGAKAGTAAPAPSNTGVVVAAVVLCREVLRTSGSLEAVGAPTLAVAAGQAALTALPRITDCDPSVTVMRGGDDDGAEGAGPAAPENSAMDGDADTPAAAVVTASVGAASALDGIPVGLGSWWWLDTDPALQLDHAVAALAEAVGAAAAQKAFWRRVPVTAAFAISGLLHAGHPADAAAAYAVMTLAGGAALTAAVAANDAAPAWAAAAAAAEELQAERDALAPLVPTALRAGLVWSEAAAGDAALEAGYFASWAAFVQLASADGTEAAAGAGAGGVPAALAAPSGASSGASSSSAAASASTSSSTAAGVAAGVAAADTADRSFRHVAVSLLRGTEEAAWFAVFMDRCADVLLHGTAEERRRGAAAAAAAAAAPRGTDLLLPCPPWAPPGPGGDDPTAASTAASSSAATSTAAAAAAAHGDWVGGTADVAAFGDVGVLAGAAFARALKHLPALSRRWYAEHVNRATSSAVEAFVRRWVSPALVAAEVDHVKSVTAHAPRPPPSGAGSASAAAAASVGGGGGGGGGGGDDGVGSLSVRGSTVAREVWASYTLSEIALEIDLKLGDAFPLTPVTVEARSHAGMGAARWRKTLLAMTTLLSRQDGRVAAAVELWRSNLDATFAGVDDCPVCYSVLHLTTGALPRMTCRTCAYKFHSSCLVKWFTKSNSSACPMCRSAF</sequence>
<evidence type="ECO:0000313" key="2">
    <source>
        <dbReference type="Proteomes" id="UP000798662"/>
    </source>
</evidence>
<accession>A0ACC3BUB6</accession>
<evidence type="ECO:0000313" key="1">
    <source>
        <dbReference type="EMBL" id="KAK1861555.1"/>
    </source>
</evidence>
<organism evidence="1 2">
    <name type="scientific">Pyropia yezoensis</name>
    <name type="common">Susabi-nori</name>
    <name type="synonym">Porphyra yezoensis</name>
    <dbReference type="NCBI Taxonomy" id="2788"/>
    <lineage>
        <taxon>Eukaryota</taxon>
        <taxon>Rhodophyta</taxon>
        <taxon>Bangiophyceae</taxon>
        <taxon>Bangiales</taxon>
        <taxon>Bangiaceae</taxon>
        <taxon>Pyropia</taxon>
    </lineage>
</organism>
<keyword evidence="2" id="KW-1185">Reference proteome</keyword>
<dbReference type="Proteomes" id="UP000798662">
    <property type="component" value="Chromosome 1"/>
</dbReference>
<protein>
    <submittedName>
        <fullName evidence="1">Uncharacterized protein</fullName>
    </submittedName>
</protein>
<reference evidence="1" key="1">
    <citation type="submission" date="2019-11" db="EMBL/GenBank/DDBJ databases">
        <title>Nori genome reveals adaptations in red seaweeds to the harsh intertidal environment.</title>
        <authorList>
            <person name="Wang D."/>
            <person name="Mao Y."/>
        </authorList>
    </citation>
    <scope>NUCLEOTIDE SEQUENCE</scope>
    <source>
        <tissue evidence="1">Gametophyte</tissue>
    </source>
</reference>
<name>A0ACC3BUB6_PYRYE</name>
<gene>
    <name evidence="1" type="ORF">I4F81_004139</name>
</gene>
<comment type="caution">
    <text evidence="1">The sequence shown here is derived from an EMBL/GenBank/DDBJ whole genome shotgun (WGS) entry which is preliminary data.</text>
</comment>
<proteinExistence type="predicted"/>
<dbReference type="EMBL" id="CM020618">
    <property type="protein sequence ID" value="KAK1861555.1"/>
    <property type="molecule type" value="Genomic_DNA"/>
</dbReference>